<proteinExistence type="inferred from homology"/>
<evidence type="ECO:0000256" key="6">
    <source>
        <dbReference type="ARBA" id="ARBA00022827"/>
    </source>
</evidence>
<dbReference type="InterPro" id="IPR024932">
    <property type="entry name" value="ApbE"/>
</dbReference>
<accession>A0A506UJZ9</accession>
<comment type="cofactor">
    <cofactor evidence="11">
        <name>Mg(2+)</name>
        <dbReference type="ChEBI" id="CHEBI:18420"/>
    </cofactor>
    <cofactor evidence="11">
        <name>Mn(2+)</name>
        <dbReference type="ChEBI" id="CHEBI:29035"/>
    </cofactor>
    <text evidence="11">Magnesium. Can also use manganese.</text>
</comment>
<evidence type="ECO:0000256" key="11">
    <source>
        <dbReference type="PIRSR" id="PIRSR006268-2"/>
    </source>
</evidence>
<comment type="caution">
    <text evidence="12">The sequence shown here is derived from an EMBL/GenBank/DDBJ whole genome shotgun (WGS) entry which is preliminary data.</text>
</comment>
<keyword evidence="5 10" id="KW-0479">Metal-binding</keyword>
<evidence type="ECO:0000256" key="4">
    <source>
        <dbReference type="ARBA" id="ARBA00022679"/>
    </source>
</evidence>
<keyword evidence="3 10" id="KW-0285">Flavoprotein</keyword>
<dbReference type="GO" id="GO:0046872">
    <property type="term" value="F:metal ion binding"/>
    <property type="evidence" value="ECO:0007669"/>
    <property type="project" value="UniProtKB-UniRule"/>
</dbReference>
<dbReference type="EMBL" id="VHLG01000001">
    <property type="protein sequence ID" value="TPW33654.1"/>
    <property type="molecule type" value="Genomic_DNA"/>
</dbReference>
<sequence>MQRHALSGATMGTRWSALFHAPMGYDVVSLTAALQAAVDEVDAEMSTYKPDSDINRLNLSEPGNWVPLPIGLMTVLGAALVIGRASGGAFDIAMGDAVSAWGFSAAEADPEAIRKARARQRKPVADSLELDWQNRRACRHDDARFDLNGIAKGFGVDRLAEVAAQYGIFNGLFSIDGELRAKGHLPDGQPWVVAIEAPDIGRRSAHSVVELTDAAIATSGDYRHWISLGDHRLSHTMNPATGMPLVASPASVTVISEKSCMEADAWATAMMVLGCGKGSVLARQMGLSVLLLDQAGEKIGATGSFEVLDEVA</sequence>
<keyword evidence="4 10" id="KW-0808">Transferase</keyword>
<dbReference type="PIRSF" id="PIRSF006268">
    <property type="entry name" value="ApbE"/>
    <property type="match status" value="1"/>
</dbReference>
<protein>
    <recommendedName>
        <fullName evidence="2 10">FAD:protein FMN transferase</fullName>
        <ecNumber evidence="1 10">2.7.1.180</ecNumber>
    </recommendedName>
    <alternativeName>
        <fullName evidence="8 10">Flavin transferase</fullName>
    </alternativeName>
</protein>
<evidence type="ECO:0000256" key="7">
    <source>
        <dbReference type="ARBA" id="ARBA00022842"/>
    </source>
</evidence>
<dbReference type="Proteomes" id="UP000318801">
    <property type="component" value="Unassembled WGS sequence"/>
</dbReference>
<keyword evidence="6 10" id="KW-0274">FAD</keyword>
<comment type="catalytic activity">
    <reaction evidence="9 10">
        <text>L-threonyl-[protein] + FAD = FMN-L-threonyl-[protein] + AMP + H(+)</text>
        <dbReference type="Rhea" id="RHEA:36847"/>
        <dbReference type="Rhea" id="RHEA-COMP:11060"/>
        <dbReference type="Rhea" id="RHEA-COMP:11061"/>
        <dbReference type="ChEBI" id="CHEBI:15378"/>
        <dbReference type="ChEBI" id="CHEBI:30013"/>
        <dbReference type="ChEBI" id="CHEBI:57692"/>
        <dbReference type="ChEBI" id="CHEBI:74257"/>
        <dbReference type="ChEBI" id="CHEBI:456215"/>
        <dbReference type="EC" id="2.7.1.180"/>
    </reaction>
</comment>
<keyword evidence="13" id="KW-1185">Reference proteome</keyword>
<evidence type="ECO:0000313" key="12">
    <source>
        <dbReference type="EMBL" id="TPW33654.1"/>
    </source>
</evidence>
<evidence type="ECO:0000256" key="5">
    <source>
        <dbReference type="ARBA" id="ARBA00022723"/>
    </source>
</evidence>
<reference evidence="12 13" key="1">
    <citation type="submission" date="2019-06" db="EMBL/GenBank/DDBJ databases">
        <authorList>
            <person name="Li M."/>
        </authorList>
    </citation>
    <scope>NUCLEOTIDE SEQUENCE [LARGE SCALE GENOMIC DNA]</scope>
    <source>
        <strain evidence="12 13">BGMRC2036</strain>
    </source>
</reference>
<evidence type="ECO:0000256" key="10">
    <source>
        <dbReference type="PIRNR" id="PIRNR006268"/>
    </source>
</evidence>
<evidence type="ECO:0000256" key="2">
    <source>
        <dbReference type="ARBA" id="ARBA00016337"/>
    </source>
</evidence>
<feature type="binding site" evidence="11">
    <location>
        <position position="268"/>
    </location>
    <ligand>
        <name>Mg(2+)</name>
        <dbReference type="ChEBI" id="CHEBI:18420"/>
    </ligand>
</feature>
<dbReference type="InterPro" id="IPR003374">
    <property type="entry name" value="ApbE-like_sf"/>
</dbReference>
<dbReference type="AlphaFoldDB" id="A0A506UJZ9"/>
<evidence type="ECO:0000256" key="1">
    <source>
        <dbReference type="ARBA" id="ARBA00011955"/>
    </source>
</evidence>
<dbReference type="Gene3D" id="3.10.520.10">
    <property type="entry name" value="ApbE-like domains"/>
    <property type="match status" value="1"/>
</dbReference>
<evidence type="ECO:0000256" key="9">
    <source>
        <dbReference type="ARBA" id="ARBA00048540"/>
    </source>
</evidence>
<evidence type="ECO:0000256" key="8">
    <source>
        <dbReference type="ARBA" id="ARBA00031306"/>
    </source>
</evidence>
<dbReference type="Pfam" id="PF02424">
    <property type="entry name" value="ApbE"/>
    <property type="match status" value="1"/>
</dbReference>
<keyword evidence="7 10" id="KW-0460">Magnesium</keyword>
<dbReference type="EC" id="2.7.1.180" evidence="1 10"/>
<dbReference type="PANTHER" id="PTHR30040">
    <property type="entry name" value="THIAMINE BIOSYNTHESIS LIPOPROTEIN APBE"/>
    <property type="match status" value="1"/>
</dbReference>
<dbReference type="PANTHER" id="PTHR30040:SF2">
    <property type="entry name" value="FAD:PROTEIN FMN TRANSFERASE"/>
    <property type="match status" value="1"/>
</dbReference>
<comment type="similarity">
    <text evidence="10">Belongs to the ApbE family.</text>
</comment>
<feature type="binding site" evidence="11">
    <location>
        <position position="149"/>
    </location>
    <ligand>
        <name>Mg(2+)</name>
        <dbReference type="ChEBI" id="CHEBI:18420"/>
    </ligand>
</feature>
<dbReference type="GO" id="GO:0016740">
    <property type="term" value="F:transferase activity"/>
    <property type="evidence" value="ECO:0007669"/>
    <property type="project" value="UniProtKB-UniRule"/>
</dbReference>
<dbReference type="OrthoDB" id="9778595at2"/>
<dbReference type="SUPFAM" id="SSF143631">
    <property type="entry name" value="ApbE-like"/>
    <property type="match status" value="1"/>
</dbReference>
<evidence type="ECO:0000256" key="3">
    <source>
        <dbReference type="ARBA" id="ARBA00022630"/>
    </source>
</evidence>
<gene>
    <name evidence="12" type="ORF">FJU08_02070</name>
</gene>
<name>A0A506UJZ9_9HYPH</name>
<feature type="binding site" evidence="11">
    <location>
        <position position="264"/>
    </location>
    <ligand>
        <name>Mg(2+)</name>
        <dbReference type="ChEBI" id="CHEBI:18420"/>
    </ligand>
</feature>
<organism evidence="12 13">
    <name type="scientific">Martelella alba</name>
    <dbReference type="NCBI Taxonomy" id="2590451"/>
    <lineage>
        <taxon>Bacteria</taxon>
        <taxon>Pseudomonadati</taxon>
        <taxon>Pseudomonadota</taxon>
        <taxon>Alphaproteobacteria</taxon>
        <taxon>Hyphomicrobiales</taxon>
        <taxon>Aurantimonadaceae</taxon>
        <taxon>Martelella</taxon>
    </lineage>
</organism>
<evidence type="ECO:0000313" key="13">
    <source>
        <dbReference type="Proteomes" id="UP000318801"/>
    </source>
</evidence>